<dbReference type="PANTHER" id="PTHR30295:SF0">
    <property type="entry name" value="BACTERIOFERRITIN"/>
    <property type="match status" value="1"/>
</dbReference>
<dbReference type="PIRSF" id="PIRSF002560">
    <property type="entry name" value="Bacterioferritin"/>
    <property type="match status" value="1"/>
</dbReference>
<dbReference type="eggNOG" id="COG2193">
    <property type="taxonomic scope" value="Bacteria"/>
</dbReference>
<dbReference type="CDD" id="cd00907">
    <property type="entry name" value="Bacterioferritin"/>
    <property type="match status" value="1"/>
</dbReference>
<evidence type="ECO:0000256" key="9">
    <source>
        <dbReference type="PIRSR" id="PIRSR002560-1"/>
    </source>
</evidence>
<dbReference type="FunFam" id="1.20.1260.10:FF:000005">
    <property type="entry name" value="Bacterioferritin"/>
    <property type="match status" value="1"/>
</dbReference>
<evidence type="ECO:0000256" key="3">
    <source>
        <dbReference type="ARBA" id="ARBA00022434"/>
    </source>
</evidence>
<dbReference type="Gene3D" id="1.20.1260.10">
    <property type="match status" value="1"/>
</dbReference>
<dbReference type="GO" id="GO:0006879">
    <property type="term" value="P:intracellular iron ion homeostasis"/>
    <property type="evidence" value="ECO:0007669"/>
    <property type="project" value="UniProtKB-KW"/>
</dbReference>
<keyword evidence="12" id="KW-1185">Reference proteome</keyword>
<evidence type="ECO:0000313" key="11">
    <source>
        <dbReference type="EMBL" id="ABM61658.1"/>
    </source>
</evidence>
<feature type="binding site" evidence="9">
    <location>
        <position position="127"/>
    </location>
    <ligand>
        <name>Fe cation</name>
        <dbReference type="ChEBI" id="CHEBI:24875"/>
        <label>2</label>
    </ligand>
</feature>
<dbReference type="KEGG" id="hha:Hhal_0882"/>
<reference evidence="11 12" key="2">
    <citation type="journal article" date="2013" name="Stand. Genomic Sci.">
        <title>Complete genome sequence of Halorhodospira halophila SL1.</title>
        <authorList>
            <person name="Challacombe J.F."/>
            <person name="Majid S."/>
            <person name="Deole R."/>
            <person name="Brettin T.S."/>
            <person name="Bruce D."/>
            <person name="Delano S.F."/>
            <person name="Detter J.C."/>
            <person name="Gleasner C.D."/>
            <person name="Han C.S."/>
            <person name="Misra M."/>
            <person name="Reitenga K.G."/>
            <person name="Mikhailova N."/>
            <person name="Woyke T."/>
            <person name="Pitluck S."/>
            <person name="Nolan M."/>
            <person name="Land M.L."/>
            <person name="Saunders E."/>
            <person name="Tapia R."/>
            <person name="Lapidus A."/>
            <person name="Ivanova N."/>
            <person name="Hoff W.D."/>
        </authorList>
    </citation>
    <scope>NUCLEOTIDE SEQUENCE [LARGE SCALE GENOMIC DNA]</scope>
    <source>
        <strain evidence="12">DSM 244 / SL1</strain>
    </source>
</reference>
<dbReference type="InterPro" id="IPR009078">
    <property type="entry name" value="Ferritin-like_SF"/>
</dbReference>
<dbReference type="PANTHER" id="PTHR30295">
    <property type="entry name" value="BACTERIOFERRITIN"/>
    <property type="match status" value="1"/>
</dbReference>
<reference evidence="12" key="1">
    <citation type="submission" date="2006-12" db="EMBL/GenBank/DDBJ databases">
        <title>Complete sequence of Halorhodospira halophila SL1.</title>
        <authorList>
            <consortium name="US DOE Joint Genome Institute"/>
            <person name="Copeland A."/>
            <person name="Lucas S."/>
            <person name="Lapidus A."/>
            <person name="Barry K."/>
            <person name="Detter J.C."/>
            <person name="Glavina del Rio T."/>
            <person name="Hammon N."/>
            <person name="Israni S."/>
            <person name="Dalin E."/>
            <person name="Tice H."/>
            <person name="Pitluck S."/>
            <person name="Saunders E."/>
            <person name="Brettin T."/>
            <person name="Bruce D."/>
            <person name="Han C."/>
            <person name="Tapia R."/>
            <person name="Schmutz J."/>
            <person name="Larimer F."/>
            <person name="Land M."/>
            <person name="Hauser L."/>
            <person name="Kyrpides N."/>
            <person name="Mikhailova N."/>
            <person name="Hoff W."/>
            <person name="Richardson P."/>
        </authorList>
    </citation>
    <scope>NUCLEOTIDE SEQUENCE [LARGE SCALE GENOMIC DNA]</scope>
    <source>
        <strain evidence="12">DSM 244 / SL1</strain>
    </source>
</reference>
<comment type="catalytic activity">
    <reaction evidence="8">
        <text>4 Fe(2+) + O2 + 4 H(+) = 4 Fe(3+) + 2 H2O</text>
        <dbReference type="Rhea" id="RHEA:11148"/>
        <dbReference type="ChEBI" id="CHEBI:15377"/>
        <dbReference type="ChEBI" id="CHEBI:15378"/>
        <dbReference type="ChEBI" id="CHEBI:15379"/>
        <dbReference type="ChEBI" id="CHEBI:29033"/>
        <dbReference type="ChEBI" id="CHEBI:29034"/>
        <dbReference type="EC" id="1.16.3.1"/>
    </reaction>
</comment>
<dbReference type="GO" id="GO:0005829">
    <property type="term" value="C:cytosol"/>
    <property type="evidence" value="ECO:0007669"/>
    <property type="project" value="TreeGrafter"/>
</dbReference>
<dbReference type="NCBIfam" id="TIGR00754">
    <property type="entry name" value="bfr"/>
    <property type="match status" value="1"/>
</dbReference>
<gene>
    <name evidence="11" type="ordered locus">Hhal_0882</name>
</gene>
<dbReference type="InterPro" id="IPR008331">
    <property type="entry name" value="Ferritin_DPS_dom"/>
</dbReference>
<dbReference type="Pfam" id="PF00210">
    <property type="entry name" value="Ferritin"/>
    <property type="match status" value="1"/>
</dbReference>
<dbReference type="InterPro" id="IPR002024">
    <property type="entry name" value="Bacterioferritin"/>
</dbReference>
<dbReference type="PROSITE" id="PS50905">
    <property type="entry name" value="FERRITIN_LIKE"/>
    <property type="match status" value="1"/>
</dbReference>
<evidence type="ECO:0000256" key="2">
    <source>
        <dbReference type="ARBA" id="ARBA00008093"/>
    </source>
</evidence>
<evidence type="ECO:0000313" key="12">
    <source>
        <dbReference type="Proteomes" id="UP000000647"/>
    </source>
</evidence>
<comment type="catalytic activity">
    <reaction evidence="7">
        <text>Fe(2+)(in) = Fe(2+)(out)</text>
        <dbReference type="Rhea" id="RHEA:28486"/>
        <dbReference type="ChEBI" id="CHEBI:29033"/>
    </reaction>
</comment>
<organism evidence="11 12">
    <name type="scientific">Halorhodospira halophila (strain DSM 244 / SL1)</name>
    <name type="common">Ectothiorhodospira halophila (strain DSM 244 / SL1)</name>
    <dbReference type="NCBI Taxonomy" id="349124"/>
    <lineage>
        <taxon>Bacteria</taxon>
        <taxon>Pseudomonadati</taxon>
        <taxon>Pseudomonadota</taxon>
        <taxon>Gammaproteobacteria</taxon>
        <taxon>Chromatiales</taxon>
        <taxon>Ectothiorhodospiraceae</taxon>
        <taxon>Halorhodospira</taxon>
    </lineage>
</organism>
<feature type="domain" description="Ferritin-like diiron" evidence="10">
    <location>
        <begin position="1"/>
        <end position="145"/>
    </location>
</feature>
<feature type="binding site" evidence="9">
    <location>
        <position position="127"/>
    </location>
    <ligand>
        <name>Fe cation</name>
        <dbReference type="ChEBI" id="CHEBI:24875"/>
        <label>1</label>
    </ligand>
</feature>
<evidence type="ECO:0000256" key="6">
    <source>
        <dbReference type="ARBA" id="ARBA00023004"/>
    </source>
</evidence>
<dbReference type="GO" id="GO:0020037">
    <property type="term" value="F:heme binding"/>
    <property type="evidence" value="ECO:0007669"/>
    <property type="project" value="TreeGrafter"/>
</dbReference>
<feature type="binding site" evidence="9">
    <location>
        <position position="51"/>
    </location>
    <ligand>
        <name>Fe cation</name>
        <dbReference type="ChEBI" id="CHEBI:24875"/>
        <label>1</label>
    </ligand>
</feature>
<dbReference type="AlphaFoldDB" id="A1WVE6"/>
<feature type="binding site" evidence="9">
    <location>
        <position position="50"/>
    </location>
    <ligand>
        <name>Fe cation</name>
        <dbReference type="ChEBI" id="CHEBI:24875"/>
        <label>3</label>
    </ligand>
</feature>
<name>A1WVE6_HALHL</name>
<dbReference type="Proteomes" id="UP000000647">
    <property type="component" value="Chromosome"/>
</dbReference>
<evidence type="ECO:0000256" key="5">
    <source>
        <dbReference type="ARBA" id="ARBA00022723"/>
    </source>
</evidence>
<keyword evidence="3 8" id="KW-0409">Iron storage</keyword>
<dbReference type="EMBL" id="CP000544">
    <property type="protein sequence ID" value="ABM61658.1"/>
    <property type="molecule type" value="Genomic_DNA"/>
</dbReference>
<dbReference type="OrthoDB" id="9800505at2"/>
<evidence type="ECO:0000256" key="1">
    <source>
        <dbReference type="ARBA" id="ARBA00001970"/>
    </source>
</evidence>
<feature type="binding site" evidence="9">
    <location>
        <position position="18"/>
    </location>
    <ligand>
        <name>Fe cation</name>
        <dbReference type="ChEBI" id="CHEBI:24875"/>
        <label>1</label>
    </ligand>
</feature>
<keyword evidence="4" id="KW-0349">Heme</keyword>
<comment type="function">
    <text evidence="8">Iron-storage protein, whose ferroxidase center binds Fe(2+), oxidizes it using dioxygen to Fe(3+), and participates in the subsequent Fe(3+) oxide mineral core formation within the central cavity of the BFR protein shell.</text>
</comment>
<keyword evidence="6 8" id="KW-0408">Iron</keyword>
<dbReference type="GO" id="GO:0004322">
    <property type="term" value="F:ferroxidase activity"/>
    <property type="evidence" value="ECO:0007669"/>
    <property type="project" value="UniProtKB-EC"/>
</dbReference>
<evidence type="ECO:0000259" key="10">
    <source>
        <dbReference type="PROSITE" id="PS50905"/>
    </source>
</evidence>
<accession>A1WVE6</accession>
<dbReference type="EC" id="1.16.3.1" evidence="8"/>
<dbReference type="GO" id="GO:0008199">
    <property type="term" value="F:ferric iron binding"/>
    <property type="evidence" value="ECO:0007669"/>
    <property type="project" value="InterPro"/>
</dbReference>
<feature type="binding site" evidence="9">
    <location>
        <position position="54"/>
    </location>
    <ligand>
        <name>Fe cation</name>
        <dbReference type="ChEBI" id="CHEBI:24875"/>
        <label>1</label>
    </ligand>
</feature>
<feature type="binding site" evidence="9">
    <location>
        <position position="51"/>
    </location>
    <ligand>
        <name>Fe cation</name>
        <dbReference type="ChEBI" id="CHEBI:24875"/>
        <label>2</label>
    </ligand>
</feature>
<comment type="cofactor">
    <cofactor evidence="1">
        <name>heme b</name>
        <dbReference type="ChEBI" id="CHEBI:60344"/>
    </cofactor>
</comment>
<dbReference type="RefSeq" id="WP_011813681.1">
    <property type="nucleotide sequence ID" value="NC_008789.1"/>
</dbReference>
<dbReference type="GO" id="GO:0140315">
    <property type="term" value="F:iron ion sequestering activity"/>
    <property type="evidence" value="ECO:0007669"/>
    <property type="project" value="UniProtKB-ARBA"/>
</dbReference>
<dbReference type="GO" id="GO:0006826">
    <property type="term" value="P:iron ion transport"/>
    <property type="evidence" value="ECO:0007669"/>
    <property type="project" value="InterPro"/>
</dbReference>
<comment type="similarity">
    <text evidence="2 8">Belongs to the bacterioferritin family.</text>
</comment>
<protein>
    <recommendedName>
        <fullName evidence="8">Bacterioferritin</fullName>
        <ecNumber evidence="8">1.16.3.1</ecNumber>
    </recommendedName>
</protein>
<evidence type="ECO:0000256" key="4">
    <source>
        <dbReference type="ARBA" id="ARBA00022617"/>
    </source>
</evidence>
<dbReference type="InterPro" id="IPR009040">
    <property type="entry name" value="Ferritin-like_diiron"/>
</dbReference>
<dbReference type="STRING" id="349124.Hhal_0882"/>
<dbReference type="HOGENOM" id="CLU_104506_2_0_6"/>
<dbReference type="SUPFAM" id="SSF47240">
    <property type="entry name" value="Ferritin-like"/>
    <property type="match status" value="1"/>
</dbReference>
<evidence type="ECO:0000256" key="7">
    <source>
        <dbReference type="ARBA" id="ARBA00036243"/>
    </source>
</evidence>
<dbReference type="PRINTS" id="PR00601">
    <property type="entry name" value="BACFERRITIN"/>
</dbReference>
<sequence length="168" mass="19166">MASDKKVIEYLNGGLKKELTAINQYFLHSRLAYDWGFDKLGAKEYEESIEEMQHADQFMQRILFLGGLPNLQELEKLKVGENVREMLEADLAGEHDSLAYYREAAAYCESVQDYASRDLFTRLIADEEGHADWLETQIKLIDQLGEANYLQMQMVAANEGEGEGESES</sequence>
<feature type="binding site" description="axial binding residue" evidence="9">
    <location>
        <position position="52"/>
    </location>
    <ligand>
        <name>heme b</name>
        <dbReference type="ChEBI" id="CHEBI:60344"/>
        <note>ligand shared between dimeric partners</note>
    </ligand>
    <ligandPart>
        <name>Fe</name>
        <dbReference type="ChEBI" id="CHEBI:18248"/>
    </ligandPart>
</feature>
<feature type="binding site" evidence="9">
    <location>
        <position position="130"/>
    </location>
    <ligand>
        <name>Fe cation</name>
        <dbReference type="ChEBI" id="CHEBI:24875"/>
        <label>2</label>
    </ligand>
</feature>
<evidence type="ECO:0000256" key="8">
    <source>
        <dbReference type="PIRNR" id="PIRNR002560"/>
    </source>
</evidence>
<proteinExistence type="inferred from homology"/>
<dbReference type="InterPro" id="IPR012347">
    <property type="entry name" value="Ferritin-like"/>
</dbReference>
<feature type="binding site" evidence="9">
    <location>
        <position position="94"/>
    </location>
    <ligand>
        <name>Fe cation</name>
        <dbReference type="ChEBI" id="CHEBI:24875"/>
        <label>2</label>
    </ligand>
</feature>
<keyword evidence="5 8" id="KW-0479">Metal-binding</keyword>